<dbReference type="CDD" id="cd09272">
    <property type="entry name" value="RNase_HI_RT_Ty1"/>
    <property type="match status" value="1"/>
</dbReference>
<protein>
    <recommendedName>
        <fullName evidence="3">Reverse transcriptase Ty1/copia-type domain-containing protein</fullName>
    </recommendedName>
</protein>
<reference evidence="1" key="1">
    <citation type="journal article" date="2012" name="Nature">
        <title>The tomato genome sequence provides insights into fleshy fruit evolution.</title>
        <authorList>
            <consortium name="Tomato Genome Consortium"/>
        </authorList>
    </citation>
    <scope>NUCLEOTIDE SEQUENCE [LARGE SCALE GENOMIC DNA]</scope>
    <source>
        <strain evidence="1">cv. Heinz 1706</strain>
    </source>
</reference>
<evidence type="ECO:0000313" key="2">
    <source>
        <dbReference type="Proteomes" id="UP000004994"/>
    </source>
</evidence>
<proteinExistence type="predicted"/>
<dbReference type="EnsemblPlants" id="Solyc05g008495.1.1">
    <property type="protein sequence ID" value="Solyc05g008495.1.1"/>
    <property type="gene ID" value="Solyc05g008495.1"/>
</dbReference>
<dbReference type="AlphaFoldDB" id="A0A3Q7GEW2"/>
<organism evidence="1">
    <name type="scientific">Solanum lycopersicum</name>
    <name type="common">Tomato</name>
    <name type="synonym">Lycopersicon esculentum</name>
    <dbReference type="NCBI Taxonomy" id="4081"/>
    <lineage>
        <taxon>Eukaryota</taxon>
        <taxon>Viridiplantae</taxon>
        <taxon>Streptophyta</taxon>
        <taxon>Embryophyta</taxon>
        <taxon>Tracheophyta</taxon>
        <taxon>Spermatophyta</taxon>
        <taxon>Magnoliopsida</taxon>
        <taxon>eudicotyledons</taxon>
        <taxon>Gunneridae</taxon>
        <taxon>Pentapetalae</taxon>
        <taxon>asterids</taxon>
        <taxon>lamiids</taxon>
        <taxon>Solanales</taxon>
        <taxon>Solanaceae</taxon>
        <taxon>Solanoideae</taxon>
        <taxon>Solaneae</taxon>
        <taxon>Solanum</taxon>
        <taxon>Solanum subgen. Lycopersicon</taxon>
    </lineage>
</organism>
<accession>A0A3Q7GEW2</accession>
<evidence type="ECO:0008006" key="3">
    <source>
        <dbReference type="Google" id="ProtNLM"/>
    </source>
</evidence>
<keyword evidence="2" id="KW-1185">Reference proteome</keyword>
<dbReference type="InParanoid" id="A0A3Q7GEW2"/>
<name>A0A3Q7GEW2_SOLLC</name>
<dbReference type="Proteomes" id="UP000004994">
    <property type="component" value="Chromosome 5"/>
</dbReference>
<dbReference type="PANTHER" id="PTHR11439:SF452">
    <property type="entry name" value="REVERSE TRANSCRIPTASE TY1_COPIA-TYPE DOMAIN-CONTAINING PROTEIN"/>
    <property type="match status" value="1"/>
</dbReference>
<dbReference type="STRING" id="4081.A0A3Q7GEW2"/>
<sequence length="316" mass="35464">MQGHVESNCFRLHGYPPDWKFKKKGTGNIINAYNVQIDGASTKGKSMDSSVNENLQRAPQMTADQHGHIMKMLDGNVSTANAIANMAGLKWIIDSGATNHMISNLDLLHNVHTVKTNQNSKVHLPNGGVTLDLTTGKLKGIGKEKDGLYFLVQQQRGAKPAWTPLEANVKLTTQELDCVTGEQNDEPFEDRELYQRLVGKMLYLTMTMLDIAYSVQTLSQFLQNPKKSPWEAALRVMRYIKREPGLGILLSSKSSNKISVYCDADWASCPNTRRSVSGFIIKHGETLLSWKSKKQNVVSKAQQRLNIELWQMQFQN</sequence>
<dbReference type="Gramene" id="Solyc05g008495.1.1">
    <property type="protein sequence ID" value="Solyc05g008495.1.1"/>
    <property type="gene ID" value="Solyc05g008495.1"/>
</dbReference>
<evidence type="ECO:0000313" key="1">
    <source>
        <dbReference type="EnsemblPlants" id="Solyc05g008495.1.1"/>
    </source>
</evidence>
<dbReference type="PANTHER" id="PTHR11439">
    <property type="entry name" value="GAG-POL-RELATED RETROTRANSPOSON"/>
    <property type="match status" value="1"/>
</dbReference>
<reference evidence="1" key="2">
    <citation type="submission" date="2019-01" db="UniProtKB">
        <authorList>
            <consortium name="EnsemblPlants"/>
        </authorList>
    </citation>
    <scope>IDENTIFICATION</scope>
    <source>
        <strain evidence="1">cv. Heinz 1706</strain>
    </source>
</reference>